<protein>
    <submittedName>
        <fullName evidence="2">Uncharacterized protein</fullName>
    </submittedName>
</protein>
<dbReference type="EMBL" id="JAUKTV010000004">
    <property type="protein sequence ID" value="KAK0738996.1"/>
    <property type="molecule type" value="Genomic_DNA"/>
</dbReference>
<keyword evidence="3" id="KW-1185">Reference proteome</keyword>
<feature type="chain" id="PRO_5041440685" evidence="1">
    <location>
        <begin position="19"/>
        <end position="106"/>
    </location>
</feature>
<comment type="caution">
    <text evidence="2">The sequence shown here is derived from an EMBL/GenBank/DDBJ whole genome shotgun (WGS) entry which is preliminary data.</text>
</comment>
<dbReference type="Proteomes" id="UP001172159">
    <property type="component" value="Unassembled WGS sequence"/>
</dbReference>
<sequence length="106" mass="12116">MFGLFWSIVLIFKGRLTAQHEEGSGAWVELLRLEGEALSNAAICGGDTGRWPVPGVVVSRERRKRVEIGVVEKMRIFLNPERWTAPLYTGQIQKCEVRFHVYPSMR</sequence>
<proteinExistence type="predicted"/>
<feature type="signal peptide" evidence="1">
    <location>
        <begin position="1"/>
        <end position="18"/>
    </location>
</feature>
<gene>
    <name evidence="2" type="ORF">B0T21DRAFT_361731</name>
</gene>
<reference evidence="2" key="1">
    <citation type="submission" date="2023-06" db="EMBL/GenBank/DDBJ databases">
        <title>Genome-scale phylogeny and comparative genomics of the fungal order Sordariales.</title>
        <authorList>
            <consortium name="Lawrence Berkeley National Laboratory"/>
            <person name="Hensen N."/>
            <person name="Bonometti L."/>
            <person name="Westerberg I."/>
            <person name="Brannstrom I.O."/>
            <person name="Guillou S."/>
            <person name="Cros-Aarteil S."/>
            <person name="Calhoun S."/>
            <person name="Haridas S."/>
            <person name="Kuo A."/>
            <person name="Mondo S."/>
            <person name="Pangilinan J."/>
            <person name="Riley R."/>
            <person name="Labutti K."/>
            <person name="Andreopoulos B."/>
            <person name="Lipzen A."/>
            <person name="Chen C."/>
            <person name="Yanf M."/>
            <person name="Daum C."/>
            <person name="Ng V."/>
            <person name="Clum A."/>
            <person name="Steindorff A."/>
            <person name="Ohm R."/>
            <person name="Martin F."/>
            <person name="Silar P."/>
            <person name="Natvig D."/>
            <person name="Lalanne C."/>
            <person name="Gautier V."/>
            <person name="Ament-Velasquez S.L."/>
            <person name="Kruys A."/>
            <person name="Hutchinson M.I."/>
            <person name="Powell A.J."/>
            <person name="Barry K."/>
            <person name="Miller A.N."/>
            <person name="Grigoriev I.V."/>
            <person name="Debuchy R."/>
            <person name="Gladieux P."/>
            <person name="Thoren M.H."/>
            <person name="Johannesson H."/>
        </authorList>
    </citation>
    <scope>NUCLEOTIDE SEQUENCE</scope>
    <source>
        <strain evidence="2">CBS 540.89</strain>
    </source>
</reference>
<evidence type="ECO:0000313" key="3">
    <source>
        <dbReference type="Proteomes" id="UP001172159"/>
    </source>
</evidence>
<evidence type="ECO:0000256" key="1">
    <source>
        <dbReference type="SAM" id="SignalP"/>
    </source>
</evidence>
<dbReference type="AlphaFoldDB" id="A0AA40EHX5"/>
<accession>A0AA40EHX5</accession>
<evidence type="ECO:0000313" key="2">
    <source>
        <dbReference type="EMBL" id="KAK0738996.1"/>
    </source>
</evidence>
<name>A0AA40EHX5_9PEZI</name>
<organism evidence="2 3">
    <name type="scientific">Apiosordaria backusii</name>
    <dbReference type="NCBI Taxonomy" id="314023"/>
    <lineage>
        <taxon>Eukaryota</taxon>
        <taxon>Fungi</taxon>
        <taxon>Dikarya</taxon>
        <taxon>Ascomycota</taxon>
        <taxon>Pezizomycotina</taxon>
        <taxon>Sordariomycetes</taxon>
        <taxon>Sordariomycetidae</taxon>
        <taxon>Sordariales</taxon>
        <taxon>Lasiosphaeriaceae</taxon>
        <taxon>Apiosordaria</taxon>
    </lineage>
</organism>
<keyword evidence="1" id="KW-0732">Signal</keyword>